<evidence type="ECO:0000313" key="1">
    <source>
        <dbReference type="EMBL" id="CAD8336911.1"/>
    </source>
</evidence>
<proteinExistence type="predicted"/>
<accession>A0A7R9ZN31</accession>
<reference evidence="1" key="1">
    <citation type="submission" date="2021-01" db="EMBL/GenBank/DDBJ databases">
        <authorList>
            <person name="Corre E."/>
            <person name="Pelletier E."/>
            <person name="Niang G."/>
            <person name="Scheremetjew M."/>
            <person name="Finn R."/>
            <person name="Kale V."/>
            <person name="Holt S."/>
            <person name="Cochrane G."/>
            <person name="Meng A."/>
            <person name="Brown T."/>
            <person name="Cohen L."/>
        </authorList>
    </citation>
    <scope>NUCLEOTIDE SEQUENCE</scope>
    <source>
        <strain evidence="1">CCMP3328</strain>
    </source>
</reference>
<gene>
    <name evidence="1" type="ORF">CAUS1442_LOCUS9039</name>
</gene>
<dbReference type="EMBL" id="HBEF01014454">
    <property type="protein sequence ID" value="CAD8336911.1"/>
    <property type="molecule type" value="Transcribed_RNA"/>
</dbReference>
<dbReference type="AlphaFoldDB" id="A0A7R9ZN31"/>
<organism evidence="1">
    <name type="scientific">Craspedostauros australis</name>
    <dbReference type="NCBI Taxonomy" id="1486917"/>
    <lineage>
        <taxon>Eukaryota</taxon>
        <taxon>Sar</taxon>
        <taxon>Stramenopiles</taxon>
        <taxon>Ochrophyta</taxon>
        <taxon>Bacillariophyta</taxon>
        <taxon>Bacillariophyceae</taxon>
        <taxon>Bacillariophycidae</taxon>
        <taxon>Naviculales</taxon>
        <taxon>Naviculaceae</taxon>
        <taxon>Craspedostauros</taxon>
    </lineage>
</organism>
<name>A0A7R9ZN31_9STRA</name>
<sequence length="124" mass="13914">MILSYTRVCPVVHESAFAETFIVHQSCNGNVVIGISAYHTYMPLIFDPASSSFLLMSPTPLFPPCASTSDLDSNCTLIYWPRCQPVVDWNLLHICEHGTRHVCEVAFSFCESLWSLCEMMTSLC</sequence>
<protein>
    <submittedName>
        <fullName evidence="1">Uncharacterized protein</fullName>
    </submittedName>
</protein>